<evidence type="ECO:0000313" key="2">
    <source>
        <dbReference type="Proteomes" id="UP001470230"/>
    </source>
</evidence>
<comment type="caution">
    <text evidence="1">The sequence shown here is derived from an EMBL/GenBank/DDBJ whole genome shotgun (WGS) entry which is preliminary data.</text>
</comment>
<dbReference type="Proteomes" id="UP001470230">
    <property type="component" value="Unassembled WGS sequence"/>
</dbReference>
<gene>
    <name evidence="1" type="ORF">M9Y10_041579</name>
</gene>
<sequence>MNYTPKPYRAIFTLNDGLDEQLILTNDKISFGFVFIKSTELTGQNLQFLEETWQSFETEVKNYNARSVVKIASINTIFGKDVADKLSTMFAIVMKRFIDTSSSTINPEFNKSQFEFNCALSKGMLDRLSHYLDSDLQSIKCGVYAEKTQALKNASTIHDKPDPAFYRNKLGKIAQCKFDESLSKAEYENFVNKFIENRRKLSQAALETIFKPNKASQTILSTTGTDFDITALILNLINPVPDPLIYLEEKGGLVRNYGVTIVIDPSISCFHDLSGPHSLQTVRNVLSSLASIYLPCFDLI</sequence>
<proteinExistence type="predicted"/>
<name>A0ABR2K4Y7_9EUKA</name>
<dbReference type="EMBL" id="JAPFFF010000007">
    <property type="protein sequence ID" value="KAK8886119.1"/>
    <property type="molecule type" value="Genomic_DNA"/>
</dbReference>
<keyword evidence="2" id="KW-1185">Reference proteome</keyword>
<protein>
    <recommendedName>
        <fullName evidence="3">FERM domain-containing protein</fullName>
    </recommendedName>
</protein>
<evidence type="ECO:0000313" key="1">
    <source>
        <dbReference type="EMBL" id="KAK8886119.1"/>
    </source>
</evidence>
<reference evidence="1 2" key="1">
    <citation type="submission" date="2024-04" db="EMBL/GenBank/DDBJ databases">
        <title>Tritrichomonas musculus Genome.</title>
        <authorList>
            <person name="Alves-Ferreira E."/>
            <person name="Grigg M."/>
            <person name="Lorenzi H."/>
            <person name="Galac M."/>
        </authorList>
    </citation>
    <scope>NUCLEOTIDE SEQUENCE [LARGE SCALE GENOMIC DNA]</scope>
    <source>
        <strain evidence="1 2">EAF2021</strain>
    </source>
</reference>
<accession>A0ABR2K4Y7</accession>
<evidence type="ECO:0008006" key="3">
    <source>
        <dbReference type="Google" id="ProtNLM"/>
    </source>
</evidence>
<organism evidence="1 2">
    <name type="scientific">Tritrichomonas musculus</name>
    <dbReference type="NCBI Taxonomy" id="1915356"/>
    <lineage>
        <taxon>Eukaryota</taxon>
        <taxon>Metamonada</taxon>
        <taxon>Parabasalia</taxon>
        <taxon>Tritrichomonadida</taxon>
        <taxon>Tritrichomonadidae</taxon>
        <taxon>Tritrichomonas</taxon>
    </lineage>
</organism>